<dbReference type="Proteomes" id="UP000179524">
    <property type="component" value="Unassembled WGS sequence"/>
</dbReference>
<comment type="caution">
    <text evidence="1">The sequence shown here is derived from an EMBL/GenBank/DDBJ whole genome shotgun (WGS) entry which is preliminary data.</text>
</comment>
<dbReference type="OrthoDB" id="9821415at2"/>
<evidence type="ECO:0000313" key="2">
    <source>
        <dbReference type="Proteomes" id="UP000179524"/>
    </source>
</evidence>
<organism evidence="1 2">
    <name type="scientific">Anaerobacillus alkalilacustris</name>
    <dbReference type="NCBI Taxonomy" id="393763"/>
    <lineage>
        <taxon>Bacteria</taxon>
        <taxon>Bacillati</taxon>
        <taxon>Bacillota</taxon>
        <taxon>Bacilli</taxon>
        <taxon>Bacillales</taxon>
        <taxon>Bacillaceae</taxon>
        <taxon>Anaerobacillus</taxon>
    </lineage>
</organism>
<sequence>MALTFQDYKNRLLEEYDWLKTTYPIKDFKLKKLNIYNCKDYNKKYANGHQEKYKEKEIDAFVMEKISFDTIEMSIFMVLDEEHELDTIDLMVLEKGKINSDHLFFWMLYHEYGHIYQLQRTFRLKGYDGFLDEREETEELINQLYGQYCRGELFKEDLDLAYRNLWFEKEADDFANHVYQLRKHTLPKSL</sequence>
<keyword evidence="2" id="KW-1185">Reference proteome</keyword>
<evidence type="ECO:0000313" key="1">
    <source>
        <dbReference type="EMBL" id="OIJ14383.1"/>
    </source>
</evidence>
<proteinExistence type="predicted"/>
<protein>
    <submittedName>
        <fullName evidence="1">Uncharacterized protein</fullName>
    </submittedName>
</protein>
<accession>A0A1S2LQH9</accession>
<dbReference type="EMBL" id="MLQR01000020">
    <property type="protein sequence ID" value="OIJ14383.1"/>
    <property type="molecule type" value="Genomic_DNA"/>
</dbReference>
<gene>
    <name evidence="1" type="ORF">BKP37_08535</name>
</gene>
<dbReference type="RefSeq" id="WP_071309184.1">
    <property type="nucleotide sequence ID" value="NZ_MLQR01000020.1"/>
</dbReference>
<dbReference type="AlphaFoldDB" id="A0A1S2LQH9"/>
<reference evidence="1 2" key="1">
    <citation type="submission" date="2016-10" db="EMBL/GenBank/DDBJ databases">
        <title>Draft genome sequences of four alkaliphilic bacteria belonging to the Anaerobacillus genus.</title>
        <authorList>
            <person name="Bassil N.M."/>
            <person name="Lloyd J.R."/>
        </authorList>
    </citation>
    <scope>NUCLEOTIDE SEQUENCE [LARGE SCALE GENOMIC DNA]</scope>
    <source>
        <strain evidence="1 2">DSM 18345</strain>
    </source>
</reference>
<name>A0A1S2LQH9_9BACI</name>